<dbReference type="EMBL" id="LR787512">
    <property type="protein sequence ID" value="CAB3263374.1"/>
    <property type="molecule type" value="mRNA"/>
</dbReference>
<dbReference type="SMART" id="SM00281">
    <property type="entry name" value="LamB"/>
    <property type="match status" value="1"/>
</dbReference>
<dbReference type="FunFam" id="2.60.120.260:FF:000018">
    <property type="entry name" value="Laminin subunit gamma 1"/>
    <property type="match status" value="1"/>
</dbReference>
<feature type="disulfide bond" evidence="13">
    <location>
        <begin position="987"/>
        <end position="999"/>
    </location>
</feature>
<gene>
    <name evidence="19" type="primary">Lamc1</name>
</gene>
<feature type="domain" description="Laminin EGF-like" evidence="16">
    <location>
        <begin position="328"/>
        <end position="383"/>
    </location>
</feature>
<feature type="disulfide bond" evidence="13">
    <location>
        <begin position="857"/>
        <end position="866"/>
    </location>
</feature>
<feature type="disulfide bond" evidence="13">
    <location>
        <begin position="453"/>
        <end position="462"/>
    </location>
</feature>
<dbReference type="GO" id="GO:0009888">
    <property type="term" value="P:tissue development"/>
    <property type="evidence" value="ECO:0007669"/>
    <property type="project" value="TreeGrafter"/>
</dbReference>
<reference evidence="19" key="1">
    <citation type="submission" date="2020-04" db="EMBL/GenBank/DDBJ databases">
        <authorList>
            <person name="Neveu A P."/>
        </authorList>
    </citation>
    <scope>NUCLEOTIDE SEQUENCE</scope>
    <source>
        <tissue evidence="19">Whole embryo</tissue>
    </source>
</reference>
<keyword evidence="11" id="KW-0325">Glycoprotein</keyword>
<evidence type="ECO:0000259" key="17">
    <source>
        <dbReference type="PROSITE" id="PS51115"/>
    </source>
</evidence>
<dbReference type="PANTHER" id="PTHR10574:SF435">
    <property type="entry name" value="LAMININ SUBUNIT GAMMA-1"/>
    <property type="match status" value="1"/>
</dbReference>
<evidence type="ECO:0000256" key="8">
    <source>
        <dbReference type="ARBA" id="ARBA00022889"/>
    </source>
</evidence>
<name>A0A6F9DIS7_9ASCI</name>
<feature type="disulfide bond" evidence="13">
    <location>
        <begin position="939"/>
        <end position="951"/>
    </location>
</feature>
<evidence type="ECO:0000313" key="19">
    <source>
        <dbReference type="EMBL" id="CAB3263374.1"/>
    </source>
</evidence>
<dbReference type="SMART" id="SM00180">
    <property type="entry name" value="EGF_Lam"/>
    <property type="match status" value="10"/>
</dbReference>
<dbReference type="SMART" id="SM00181">
    <property type="entry name" value="EGF"/>
    <property type="match status" value="5"/>
</dbReference>
<dbReference type="InterPro" id="IPR000742">
    <property type="entry name" value="EGF"/>
</dbReference>
<sequence length="1625" mass="178119">MSWRQVFEAALVGLTIFCTYAAARMDECYLSNNPQRCLPPFVNAAYGRTVVASNTCGTPAEEFCLQTGVTGVTKSCHTCDNADPALRHDASLLTDFNNEEISTWWQSSTMLQAVQYPTMVNLTLNLTKSFDITYVRLKFHTSRPESFSIYKKTCDTCDWQPFQYYSGSCFATYGLDNKGIVTAENEQKALCTDDFSDISPLTGGNVAFSTLEGRPSAYNFDRSGVLQDWVKAVAIRITLDRINTFGDEVFRDPKVLKSYYYAISDLSIGGRCSCNGHASECYLNFEDVLTCRCRHNTAGRDCEKCAPMFNDRPWSRATRDNAAECAECDCNGMSDSCYFDAELYRQTGRGGHCTNCRDNTAGPHCEFCLSYHFRDPATNRCTACECSGIGATSQQCDESGQCTCKPGVGGARCDQCMNGYFGLSEAGCSLCQCSNEGTTDGTVCDADTGACVCKLNVEGNNCDRCKPGFMNLQATNPYGCTACFCYGHSSVCSVSPDYTVAYIISDFQADDDNWQGRDYYGNPSEVRYNRDHISMFPDNYYMSYFVAPEKYTGLQVFSYNQMLEFDLWVEQHTSALLDTGSGASDLNGGVAVASGEDLILVGEDENGDDMKVSISITGQGNRMPTSERQLYRFRLHEAAGFRPRITPFHFQLMLNTLKKIEIRSTYGEGLVGHLDNVQMTSAEKFGAGPPADWVERCEAVGFTGPFADECAPGFTRDPPNGDELAACIPCNCNGHGTSCDPVTGVCECDHNTMGDHCELCAEGYYFNGEESRRGTPHECQSCPCPPNHSACALMDDGSVVCTSCPPGHAGKQCEMCTDGWFGDPRTTGPCQRCMCNGNIDDNAIMNCNSTSGECLKCIHNTTGFHCDECLPGYFGKAVTNIPEERCQLCECNHLGSRHIATCNPTNGRCDCLPNVEGRTCDRCRAGYWNLHSGEGCESCNCHMIGSSTGECDQESGQCECKPGVGGQTCSHCLPNHFNMSRDGCTACECNVDGSASLQCNEDGRCDCKEGVLGIKCDQCQENYYDLASGCVECPACYGLVQDAVDTHRAELARLKNITENIGDHQPMRDSGSDDFLNQLAKLNATVQKINERAERNKAEMQKLREQTDQVEFQLQQIYAKLTMVEENVASCNTAVEDARETMDRAQNDTVDIKNMLGVAQEKLDQAMMDLMDAQDIAQESLSKENNMSRLAEEAETLANTHQLESQEVVETSQQALDTSRQARDAVQSAIDTLEQLISTLTDLIDSGDKIPAARALRDELIAQSPIVKNNAEAAKNESTDLFTKASKLTVPDVDTEDMDTRSQNIINEAQALIPEIDRLDEEYKTSHINLEAQISLAELQLKYALTSQNNADKLMAQVHSSEQAALEAVTTGNDTYQLVLNSQATLESFDNEITSNRERAEEALSQTDDVQRKIDLANNKTANAQAALGTAREIAVQASNKAQQALNIAGNIQSSAQTILNDAVASAGQASAVSEKVDRLTMELDQTEMDLSSAEQQAATDQAAVVEATGSATDAANNAERTRRKVDAVLGELQDILNRLNNMADVNENEISDLEAELERLRAQVEEANLPGKVEELEAEVNKQNTTLADYDMYIAQLQADIENLSQINQTIPVNCYSATRVEQD</sequence>
<feature type="disulfide bond" evidence="13">
    <location>
        <begin position="1007"/>
        <end position="1016"/>
    </location>
</feature>
<dbReference type="CDD" id="cd00055">
    <property type="entry name" value="EGF_Lam"/>
    <property type="match status" value="10"/>
</dbReference>
<dbReference type="InterPro" id="IPR008211">
    <property type="entry name" value="Laminin_N"/>
</dbReference>
<dbReference type="Pfam" id="PF00055">
    <property type="entry name" value="Laminin_N"/>
    <property type="match status" value="1"/>
</dbReference>
<keyword evidence="4" id="KW-0272">Extracellular matrix</keyword>
<dbReference type="FunFam" id="2.10.25.10:FF:000084">
    <property type="entry name" value="Laminin subunit alpha 3"/>
    <property type="match status" value="1"/>
</dbReference>
<dbReference type="PROSITE" id="PS50027">
    <property type="entry name" value="EGF_LAM_2"/>
    <property type="match status" value="8"/>
</dbReference>
<dbReference type="GO" id="GO:0005604">
    <property type="term" value="C:basement membrane"/>
    <property type="evidence" value="ECO:0007669"/>
    <property type="project" value="UniProtKB-SubCell"/>
</dbReference>
<dbReference type="Gene3D" id="2.10.25.10">
    <property type="entry name" value="Laminin"/>
    <property type="match status" value="9"/>
</dbReference>
<proteinExistence type="evidence at transcript level"/>
<dbReference type="PANTHER" id="PTHR10574">
    <property type="entry name" value="NETRIN/LAMININ-RELATED"/>
    <property type="match status" value="1"/>
</dbReference>
<evidence type="ECO:0000256" key="9">
    <source>
        <dbReference type="ARBA" id="ARBA00023054"/>
    </source>
</evidence>
<evidence type="ECO:0000256" key="2">
    <source>
        <dbReference type="ARBA" id="ARBA00004302"/>
    </source>
</evidence>
<dbReference type="FunFam" id="2.10.25.10:FF:000051">
    <property type="entry name" value="Laminin subunit alpha 4"/>
    <property type="match status" value="1"/>
</dbReference>
<evidence type="ECO:0000256" key="15">
    <source>
        <dbReference type="SAM" id="SignalP"/>
    </source>
</evidence>
<dbReference type="GO" id="GO:0007155">
    <property type="term" value="P:cell adhesion"/>
    <property type="evidence" value="ECO:0007669"/>
    <property type="project" value="UniProtKB-KW"/>
</dbReference>
<feature type="disulfide bond" evidence="13">
    <location>
        <begin position="911"/>
        <end position="920"/>
    </location>
</feature>
<dbReference type="PROSITE" id="PS00022">
    <property type="entry name" value="EGF_1"/>
    <property type="match status" value="1"/>
</dbReference>
<dbReference type="PROSITE" id="PS51117">
    <property type="entry name" value="LAMININ_NTER"/>
    <property type="match status" value="1"/>
</dbReference>
<evidence type="ECO:0000256" key="12">
    <source>
        <dbReference type="ARBA" id="ARBA00023292"/>
    </source>
</evidence>
<feature type="coiled-coil region" evidence="14">
    <location>
        <begin position="1072"/>
        <end position="1155"/>
    </location>
</feature>
<comment type="caution">
    <text evidence="13">Lacks conserved residue(s) required for the propagation of feature annotation.</text>
</comment>
<dbReference type="PROSITE" id="PS01248">
    <property type="entry name" value="EGF_LAM_1"/>
    <property type="match status" value="3"/>
</dbReference>
<keyword evidence="12 13" id="KW-0424">Laminin EGF-like domain</keyword>
<feature type="disulfide bond" evidence="13">
    <location>
        <begin position="941"/>
        <end position="958"/>
    </location>
</feature>
<feature type="signal peptide" evidence="15">
    <location>
        <begin position="1"/>
        <end position="23"/>
    </location>
</feature>
<dbReference type="FunFam" id="2.10.25.10:FF:000074">
    <property type="entry name" value="Laminin subunit alpha"/>
    <property type="match status" value="1"/>
</dbReference>
<dbReference type="Gene3D" id="2.60.120.260">
    <property type="entry name" value="Galactose-binding domain-like"/>
    <property type="match status" value="1"/>
</dbReference>
<keyword evidence="3" id="KW-0964">Secreted</keyword>
<comment type="function">
    <text evidence="1">Binding to cells via a high affinity receptor, laminin is thought to mediate the attachment, migration and organization of cells into tissues during embryonic development by interacting with other extracellular matrix components.</text>
</comment>
<evidence type="ECO:0000259" key="18">
    <source>
        <dbReference type="PROSITE" id="PS51117"/>
    </source>
</evidence>
<dbReference type="FunFam" id="2.10.25.10:FF:000094">
    <property type="entry name" value="Laminin subunit alpha-2"/>
    <property type="match status" value="1"/>
</dbReference>
<feature type="coiled-coil region" evidence="14">
    <location>
        <begin position="1470"/>
        <end position="1497"/>
    </location>
</feature>
<keyword evidence="8" id="KW-0130">Cell adhesion</keyword>
<dbReference type="InterPro" id="IPR050440">
    <property type="entry name" value="Laminin/Netrin_ECM"/>
</dbReference>
<feature type="chain" id="PRO_5026173123" evidence="15">
    <location>
        <begin position="24"/>
        <end position="1625"/>
    </location>
</feature>
<evidence type="ECO:0000259" key="16">
    <source>
        <dbReference type="PROSITE" id="PS50027"/>
    </source>
</evidence>
<evidence type="ECO:0000256" key="10">
    <source>
        <dbReference type="ARBA" id="ARBA00023157"/>
    </source>
</evidence>
<evidence type="ECO:0000256" key="13">
    <source>
        <dbReference type="PROSITE-ProRule" id="PRU00460"/>
    </source>
</evidence>
<evidence type="ECO:0000256" key="11">
    <source>
        <dbReference type="ARBA" id="ARBA00023180"/>
    </source>
</evidence>
<feature type="domain" description="Laminin IV type A" evidence="17">
    <location>
        <begin position="509"/>
        <end position="696"/>
    </location>
</feature>
<dbReference type="PRINTS" id="PR00011">
    <property type="entry name" value="EGFLAMININ"/>
</dbReference>
<keyword evidence="10 13" id="KW-1015">Disulfide bond</keyword>
<dbReference type="InterPro" id="IPR002049">
    <property type="entry name" value="LE_dom"/>
</dbReference>
<keyword evidence="5 15" id="KW-0732">Signal</keyword>
<keyword evidence="9 14" id="KW-0175">Coiled coil</keyword>
<accession>A0A6F9DIS7</accession>
<evidence type="ECO:0000256" key="1">
    <source>
        <dbReference type="ARBA" id="ARBA00002418"/>
    </source>
</evidence>
<dbReference type="Pfam" id="PF00053">
    <property type="entry name" value="EGF_laminin"/>
    <property type="match status" value="9"/>
</dbReference>
<comment type="subcellular location">
    <subcellularLocation>
        <location evidence="2">Secreted</location>
        <location evidence="2">Extracellular space</location>
        <location evidence="2">Extracellular matrix</location>
        <location evidence="2">Basement membrane</location>
    </subcellularLocation>
</comment>
<feature type="domain" description="Laminin EGF-like" evidence="16">
    <location>
        <begin position="431"/>
        <end position="482"/>
    </location>
</feature>
<evidence type="ECO:0000256" key="3">
    <source>
        <dbReference type="ARBA" id="ARBA00022525"/>
    </source>
</evidence>
<evidence type="ECO:0000256" key="5">
    <source>
        <dbReference type="ARBA" id="ARBA00022729"/>
    </source>
</evidence>
<evidence type="ECO:0000256" key="6">
    <source>
        <dbReference type="ARBA" id="ARBA00022737"/>
    </source>
</evidence>
<dbReference type="Pfam" id="PF00052">
    <property type="entry name" value="Laminin_B"/>
    <property type="match status" value="1"/>
</dbReference>
<dbReference type="InterPro" id="IPR000034">
    <property type="entry name" value="Laminin_IV"/>
</dbReference>
<dbReference type="InterPro" id="IPR056863">
    <property type="entry name" value="LMN_ATRN_NET-like_EGF"/>
</dbReference>
<feature type="domain" description="Laminin N-terminal" evidence="18">
    <location>
        <begin position="33"/>
        <end position="271"/>
    </location>
</feature>
<feature type="domain" description="Laminin EGF-like" evidence="16">
    <location>
        <begin position="384"/>
        <end position="430"/>
    </location>
</feature>
<feature type="domain" description="Laminin EGF-like" evidence="16">
    <location>
        <begin position="987"/>
        <end position="1032"/>
    </location>
</feature>
<dbReference type="FunFam" id="2.10.25.10:FF:000224">
    <property type="entry name" value="Usherin"/>
    <property type="match status" value="1"/>
</dbReference>
<dbReference type="SMART" id="SM00136">
    <property type="entry name" value="LamNT"/>
    <property type="match status" value="1"/>
</dbReference>
<dbReference type="GO" id="GO:0009887">
    <property type="term" value="P:animal organ morphogenesis"/>
    <property type="evidence" value="ECO:0007669"/>
    <property type="project" value="TreeGrafter"/>
</dbReference>
<organism evidence="19">
    <name type="scientific">Phallusia mammillata</name>
    <dbReference type="NCBI Taxonomy" id="59560"/>
    <lineage>
        <taxon>Eukaryota</taxon>
        <taxon>Metazoa</taxon>
        <taxon>Chordata</taxon>
        <taxon>Tunicata</taxon>
        <taxon>Ascidiacea</taxon>
        <taxon>Phlebobranchia</taxon>
        <taxon>Ascidiidae</taxon>
        <taxon>Phallusia</taxon>
    </lineage>
</organism>
<protein>
    <submittedName>
        <fullName evidence="19">Laminin subunit gamma-1-like</fullName>
    </submittedName>
</protein>
<evidence type="ECO:0000256" key="14">
    <source>
        <dbReference type="SAM" id="Coils"/>
    </source>
</evidence>
<feature type="coiled-coil region" evidence="14">
    <location>
        <begin position="1530"/>
        <end position="1571"/>
    </location>
</feature>
<dbReference type="FunFam" id="2.10.25.10:FF:000188">
    <property type="entry name" value="Laminin subunit gamma 2"/>
    <property type="match status" value="1"/>
</dbReference>
<evidence type="ECO:0000256" key="4">
    <source>
        <dbReference type="ARBA" id="ARBA00022530"/>
    </source>
</evidence>
<keyword evidence="7" id="KW-0084">Basement membrane</keyword>
<keyword evidence="6" id="KW-0677">Repeat</keyword>
<dbReference type="FunFam" id="2.10.25.10:FF:000166">
    <property type="entry name" value="laminin subunit gamma-1"/>
    <property type="match status" value="1"/>
</dbReference>
<feature type="disulfide bond" evidence="13">
    <location>
        <begin position="384"/>
        <end position="396"/>
    </location>
</feature>
<dbReference type="GO" id="GO:0005576">
    <property type="term" value="C:extracellular region"/>
    <property type="evidence" value="ECO:0007669"/>
    <property type="project" value="UniProtKB-ARBA"/>
</dbReference>
<dbReference type="PROSITE" id="PS51115">
    <property type="entry name" value="LAMININ_IVA"/>
    <property type="match status" value="1"/>
</dbReference>
<evidence type="ECO:0000256" key="7">
    <source>
        <dbReference type="ARBA" id="ARBA00022869"/>
    </source>
</evidence>
<feature type="disulfide bond" evidence="13">
    <location>
        <begin position="356"/>
        <end position="365"/>
    </location>
</feature>
<feature type="domain" description="Laminin EGF-like" evidence="16">
    <location>
        <begin position="889"/>
        <end position="938"/>
    </location>
</feature>
<feature type="domain" description="Laminin EGF-like" evidence="16">
    <location>
        <begin position="833"/>
        <end position="888"/>
    </location>
</feature>
<feature type="disulfide bond" evidence="13">
    <location>
        <begin position="748"/>
        <end position="757"/>
    </location>
</feature>
<dbReference type="SUPFAM" id="SSF57196">
    <property type="entry name" value="EGF/Laminin"/>
    <property type="match status" value="9"/>
</dbReference>
<feature type="disulfide bond" evidence="13">
    <location>
        <begin position="960"/>
        <end position="969"/>
    </location>
</feature>
<feature type="domain" description="Laminin EGF-like" evidence="16">
    <location>
        <begin position="730"/>
        <end position="781"/>
    </location>
</feature>
<dbReference type="Pfam" id="PF24973">
    <property type="entry name" value="EGF_LMN_ATRN"/>
    <property type="match status" value="1"/>
</dbReference>
<feature type="domain" description="Laminin EGF-like" evidence="16">
    <location>
        <begin position="939"/>
        <end position="986"/>
    </location>
</feature>
<feature type="disulfide bond" evidence="13">
    <location>
        <begin position="404"/>
        <end position="413"/>
    </location>
</feature>
<dbReference type="FunFam" id="2.10.25.10:FF:000067">
    <property type="entry name" value="Laminin subunit gamma 1"/>
    <property type="match status" value="1"/>
</dbReference>